<feature type="region of interest" description="Disordered" evidence="2">
    <location>
        <begin position="256"/>
        <end position="278"/>
    </location>
</feature>
<dbReference type="FunCoup" id="T1F0M8">
    <property type="interactions" value="81"/>
</dbReference>
<dbReference type="InterPro" id="IPR004843">
    <property type="entry name" value="Calcineurin-like_PHP"/>
</dbReference>
<dbReference type="AlphaFoldDB" id="T1F0M8"/>
<evidence type="ECO:0000256" key="1">
    <source>
        <dbReference type="ARBA" id="ARBA00007993"/>
    </source>
</evidence>
<dbReference type="Proteomes" id="UP000015101">
    <property type="component" value="Unassembled WGS sequence"/>
</dbReference>
<dbReference type="PANTHER" id="PTHR12905:SF0">
    <property type="entry name" value="CALCINEURIN-LIKE PHOSPHOESTERASE DOMAIN-CONTAINING PROTEIN"/>
    <property type="match status" value="1"/>
</dbReference>
<reference evidence="6" key="1">
    <citation type="submission" date="2012-12" db="EMBL/GenBank/DDBJ databases">
        <authorList>
            <person name="Hellsten U."/>
            <person name="Grimwood J."/>
            <person name="Chapman J.A."/>
            <person name="Shapiro H."/>
            <person name="Aerts A."/>
            <person name="Otillar R.P."/>
            <person name="Terry A.Y."/>
            <person name="Boore J.L."/>
            <person name="Simakov O."/>
            <person name="Marletaz F."/>
            <person name="Cho S.-J."/>
            <person name="Edsinger-Gonzales E."/>
            <person name="Havlak P."/>
            <person name="Kuo D.-H."/>
            <person name="Larsson T."/>
            <person name="Lv J."/>
            <person name="Arendt D."/>
            <person name="Savage R."/>
            <person name="Osoegawa K."/>
            <person name="de Jong P."/>
            <person name="Lindberg D.R."/>
            <person name="Seaver E.C."/>
            <person name="Weisblat D.A."/>
            <person name="Putnam N.H."/>
            <person name="Grigoriev I.V."/>
            <person name="Rokhsar D.S."/>
        </authorList>
    </citation>
    <scope>NUCLEOTIDE SEQUENCE</scope>
</reference>
<organism evidence="5 6">
    <name type="scientific">Helobdella robusta</name>
    <name type="common">Californian leech</name>
    <dbReference type="NCBI Taxonomy" id="6412"/>
    <lineage>
        <taxon>Eukaryota</taxon>
        <taxon>Metazoa</taxon>
        <taxon>Spiralia</taxon>
        <taxon>Lophotrochozoa</taxon>
        <taxon>Annelida</taxon>
        <taxon>Clitellata</taxon>
        <taxon>Hirudinea</taxon>
        <taxon>Rhynchobdellida</taxon>
        <taxon>Glossiphoniidae</taxon>
        <taxon>Helobdella</taxon>
    </lineage>
</organism>
<reference evidence="4 6" key="2">
    <citation type="journal article" date="2013" name="Nature">
        <title>Insights into bilaterian evolution from three spiralian genomes.</title>
        <authorList>
            <person name="Simakov O."/>
            <person name="Marletaz F."/>
            <person name="Cho S.J."/>
            <person name="Edsinger-Gonzales E."/>
            <person name="Havlak P."/>
            <person name="Hellsten U."/>
            <person name="Kuo D.H."/>
            <person name="Larsson T."/>
            <person name="Lv J."/>
            <person name="Arendt D."/>
            <person name="Savage R."/>
            <person name="Osoegawa K."/>
            <person name="de Jong P."/>
            <person name="Grimwood J."/>
            <person name="Chapman J.A."/>
            <person name="Shapiro H."/>
            <person name="Aerts A."/>
            <person name="Otillar R.P."/>
            <person name="Terry A.Y."/>
            <person name="Boore J.L."/>
            <person name="Grigoriev I.V."/>
            <person name="Lindberg D.R."/>
            <person name="Seaver E.C."/>
            <person name="Weisblat D.A."/>
            <person name="Putnam N.H."/>
            <person name="Rokhsar D.S."/>
        </authorList>
    </citation>
    <scope>NUCLEOTIDE SEQUENCE</scope>
</reference>
<dbReference type="RefSeq" id="XP_009012594.1">
    <property type="nucleotide sequence ID" value="XM_009014346.1"/>
</dbReference>
<dbReference type="EMBL" id="KB095959">
    <property type="protein sequence ID" value="ESO09501.1"/>
    <property type="molecule type" value="Genomic_DNA"/>
</dbReference>
<dbReference type="OrthoDB" id="630188at2759"/>
<dbReference type="InterPro" id="IPR029052">
    <property type="entry name" value="Metallo-depent_PP-like"/>
</dbReference>
<proteinExistence type="inferred from homology"/>
<dbReference type="Pfam" id="PF00149">
    <property type="entry name" value="Metallophos"/>
    <property type="match status" value="1"/>
</dbReference>
<dbReference type="SUPFAM" id="SSF56300">
    <property type="entry name" value="Metallo-dependent phosphatases"/>
    <property type="match status" value="1"/>
</dbReference>
<dbReference type="Gene3D" id="3.60.21.10">
    <property type="match status" value="1"/>
</dbReference>
<gene>
    <name evidence="5" type="primary">20202378</name>
    <name evidence="4" type="ORF">HELRODRAFT_168494</name>
</gene>
<dbReference type="EMBL" id="AMQM01002978">
    <property type="status" value="NOT_ANNOTATED_CDS"/>
    <property type="molecule type" value="Genomic_DNA"/>
</dbReference>
<evidence type="ECO:0000256" key="2">
    <source>
        <dbReference type="SAM" id="MobiDB-lite"/>
    </source>
</evidence>
<accession>T1F0M8</accession>
<reference evidence="5" key="3">
    <citation type="submission" date="2015-06" db="UniProtKB">
        <authorList>
            <consortium name="EnsemblMetazoa"/>
        </authorList>
    </citation>
    <scope>IDENTIFICATION</scope>
</reference>
<dbReference type="GO" id="GO:0016787">
    <property type="term" value="F:hydrolase activity"/>
    <property type="evidence" value="ECO:0007669"/>
    <property type="project" value="InterPro"/>
</dbReference>
<dbReference type="EnsemblMetazoa" id="HelroT168494">
    <property type="protein sequence ID" value="HelroP168494"/>
    <property type="gene ID" value="HelroG168494"/>
</dbReference>
<dbReference type="GeneID" id="20202378"/>
<name>T1F0M8_HELRO</name>
<comment type="similarity">
    <text evidence="1">Belongs to the UPF0046 family.</text>
</comment>
<dbReference type="KEGG" id="hro:HELRODRAFT_168494"/>
<evidence type="ECO:0000313" key="5">
    <source>
        <dbReference type="EnsemblMetazoa" id="HelroP168494"/>
    </source>
</evidence>
<feature type="domain" description="Calcineurin-like phosphoesterase" evidence="3">
    <location>
        <begin position="30"/>
        <end position="206"/>
    </location>
</feature>
<dbReference type="CTD" id="20202378"/>
<protein>
    <recommendedName>
        <fullName evidence="3">Calcineurin-like phosphoesterase domain-containing protein</fullName>
    </recommendedName>
</protein>
<dbReference type="HOGENOM" id="CLU_1097386_0_0_1"/>
<dbReference type="STRING" id="6412.T1F0M8"/>
<dbReference type="InterPro" id="IPR051693">
    <property type="entry name" value="UPF0046_metallophosphoest"/>
</dbReference>
<dbReference type="eggNOG" id="KOG3947">
    <property type="taxonomic scope" value="Eukaryota"/>
</dbReference>
<dbReference type="PANTHER" id="PTHR12905">
    <property type="entry name" value="METALLOPHOSPHOESTERASE"/>
    <property type="match status" value="1"/>
</dbReference>
<evidence type="ECO:0000313" key="6">
    <source>
        <dbReference type="Proteomes" id="UP000015101"/>
    </source>
</evidence>
<evidence type="ECO:0000313" key="4">
    <source>
        <dbReference type="EMBL" id="ESO09501.1"/>
    </source>
</evidence>
<dbReference type="InParanoid" id="T1F0M8"/>
<sequence length="278" mass="31192">MGDFGDVTEIDVGEPIKIGCFTNSKSRVLRLVHISDTHLQTPETPIPDGDVLVHSGGFFNFYKGVGSFLEEVSILEKFFASQPHKYKIFVAGNHEQSFVGQPIERIRARLGSVIYLQDNSVMIEGLTFHGSPWTGKRKSTAAAFVTPFPELGKYWVMIPKETDVLITHCPPHRVLDDNGIMGCPLLREIVVKEIRPMLHLFGHSHQGTRVIEKQGIFMSNGAQYGNESAHPLVFDIHLSPDLPNKTKLYKPSIWKEDTTDSSQDDTNENKKSFNCNLI</sequence>
<evidence type="ECO:0000259" key="3">
    <source>
        <dbReference type="Pfam" id="PF00149"/>
    </source>
</evidence>
<keyword evidence="6" id="KW-1185">Reference proteome</keyword>